<dbReference type="InterPro" id="IPR001971">
    <property type="entry name" value="Ribosomal_uS11"/>
</dbReference>
<geneLocation type="mitochondrion" evidence="5"/>
<gene>
    <name evidence="5" type="primary">rps11</name>
</gene>
<dbReference type="AlphaFoldDB" id="A0A9F1UD89"/>
<dbReference type="SUPFAM" id="SSF53137">
    <property type="entry name" value="Translational machinery components"/>
    <property type="match status" value="1"/>
</dbReference>
<proteinExistence type="inferred from homology"/>
<dbReference type="RefSeq" id="YP_010620131.1">
    <property type="nucleotide sequence ID" value="NC_070156.1"/>
</dbReference>
<feature type="signal peptide" evidence="4">
    <location>
        <begin position="1"/>
        <end position="18"/>
    </location>
</feature>
<name>A0A9F1UD89_9FLOR</name>
<dbReference type="GO" id="GO:1990904">
    <property type="term" value="C:ribonucleoprotein complex"/>
    <property type="evidence" value="ECO:0007669"/>
    <property type="project" value="UniProtKB-KW"/>
</dbReference>
<dbReference type="PIRSF" id="PIRSF002131">
    <property type="entry name" value="Ribosomal_S11"/>
    <property type="match status" value="1"/>
</dbReference>
<keyword evidence="4" id="KW-0732">Signal</keyword>
<keyword evidence="3" id="KW-0687">Ribonucleoprotein</keyword>
<feature type="chain" id="PRO_5038499177" evidence="4">
    <location>
        <begin position="19"/>
        <end position="115"/>
    </location>
</feature>
<keyword evidence="2 5" id="KW-0689">Ribosomal protein</keyword>
<dbReference type="EMBL" id="OP748278">
    <property type="protein sequence ID" value="WAX04167.1"/>
    <property type="molecule type" value="Genomic_DNA"/>
</dbReference>
<dbReference type="GO" id="GO:0003735">
    <property type="term" value="F:structural constituent of ribosome"/>
    <property type="evidence" value="ECO:0007669"/>
    <property type="project" value="InterPro"/>
</dbReference>
<dbReference type="GO" id="GO:0005840">
    <property type="term" value="C:ribosome"/>
    <property type="evidence" value="ECO:0007669"/>
    <property type="project" value="UniProtKB-KW"/>
</dbReference>
<sequence length="115" mass="13519">MKLYFLLILFTQNNIFLTLTNFKGDVLFWNSLGRFKNKGLKKLTNSFIKNFIYVSLKKLNTNSRLKIHVRTKGFNKCKKLFLKTLFTLIPEVILSVTDNSLDSLNGCKLKKRRRL</sequence>
<comment type="similarity">
    <text evidence="1">Belongs to the universal ribosomal protein uS11 family.</text>
</comment>
<evidence type="ECO:0000313" key="5">
    <source>
        <dbReference type="EMBL" id="WAX04167.1"/>
    </source>
</evidence>
<protein>
    <submittedName>
        <fullName evidence="5">Ribosomal protein S11</fullName>
    </submittedName>
</protein>
<evidence type="ECO:0000256" key="4">
    <source>
        <dbReference type="SAM" id="SignalP"/>
    </source>
</evidence>
<reference evidence="5" key="1">
    <citation type="submission" date="2022-10" db="EMBL/GenBank/DDBJ databases">
        <title>Phylogenomic analysis of pseudocryptic diversity reveals the new genus deltalsia (rhodomelaceae, rhodophyta).</title>
        <authorList>
            <person name="Diaz-Tapia P."/>
            <person name="Rodriguez-Bujan I."/>
            <person name="Maggs C.A."/>
            <person name="Verbruggen H."/>
        </authorList>
    </citation>
    <scope>NUCLEOTIDE SEQUENCE</scope>
    <source>
        <strain evidence="5">JH1432</strain>
    </source>
</reference>
<dbReference type="InterPro" id="IPR036967">
    <property type="entry name" value="Ribosomal_uS11_sf"/>
</dbReference>
<accession>A0A9F1UD89</accession>
<dbReference type="GeneID" id="77661523"/>
<evidence type="ECO:0000256" key="2">
    <source>
        <dbReference type="ARBA" id="ARBA00022980"/>
    </source>
</evidence>
<organism evidence="5">
    <name type="scientific">Melanothamnus gigas</name>
    <dbReference type="NCBI Taxonomy" id="3016206"/>
    <lineage>
        <taxon>Eukaryota</taxon>
        <taxon>Rhodophyta</taxon>
        <taxon>Florideophyceae</taxon>
        <taxon>Rhodymeniophycidae</taxon>
        <taxon>Ceramiales</taxon>
        <taxon>Rhodomelaceae</taxon>
        <taxon>Polysiphonioideae</taxon>
        <taxon>Melanothamnus</taxon>
    </lineage>
</organism>
<evidence type="ECO:0000256" key="3">
    <source>
        <dbReference type="ARBA" id="ARBA00023274"/>
    </source>
</evidence>
<dbReference type="Gene3D" id="3.30.420.80">
    <property type="entry name" value="Ribosomal protein S11"/>
    <property type="match status" value="1"/>
</dbReference>
<evidence type="ECO:0000256" key="1">
    <source>
        <dbReference type="ARBA" id="ARBA00006194"/>
    </source>
</evidence>
<keyword evidence="5" id="KW-0496">Mitochondrion</keyword>
<dbReference type="GO" id="GO:0006412">
    <property type="term" value="P:translation"/>
    <property type="evidence" value="ECO:0007669"/>
    <property type="project" value="InterPro"/>
</dbReference>